<accession>A0AAW7JFM0</accession>
<feature type="transmembrane region" description="Helical" evidence="1">
    <location>
        <begin position="221"/>
        <end position="242"/>
    </location>
</feature>
<feature type="transmembrane region" description="Helical" evidence="1">
    <location>
        <begin position="12"/>
        <end position="32"/>
    </location>
</feature>
<evidence type="ECO:0000313" key="5">
    <source>
        <dbReference type="Proteomes" id="UP001168478"/>
    </source>
</evidence>
<feature type="transmembrane region" description="Helical" evidence="1">
    <location>
        <begin position="391"/>
        <end position="411"/>
    </location>
</feature>
<keyword evidence="4" id="KW-1185">Reference proteome</keyword>
<feature type="transmembrane region" description="Helical" evidence="1">
    <location>
        <begin position="341"/>
        <end position="360"/>
    </location>
</feature>
<keyword evidence="1" id="KW-1133">Transmembrane helix</keyword>
<evidence type="ECO:0000313" key="2">
    <source>
        <dbReference type="EMBL" id="MDN0021835.1"/>
    </source>
</evidence>
<feature type="transmembrane region" description="Helical" evidence="1">
    <location>
        <begin position="101"/>
        <end position="126"/>
    </location>
</feature>
<dbReference type="Proteomes" id="UP001168478">
    <property type="component" value="Unassembled WGS sequence"/>
</dbReference>
<feature type="transmembrane region" description="Helical" evidence="1">
    <location>
        <begin position="366"/>
        <end position="384"/>
    </location>
</feature>
<reference evidence="3" key="1">
    <citation type="submission" date="2023-06" db="EMBL/GenBank/DDBJ databases">
        <authorList>
            <person name="Zeman M."/>
            <person name="Kubasova T."/>
            <person name="Jahodarova E."/>
            <person name="Nykrynova M."/>
            <person name="Rychlik I."/>
        </authorList>
    </citation>
    <scope>NUCLEOTIDE SEQUENCE</scope>
    <source>
        <strain evidence="3">ET15</strain>
        <strain evidence="2">ET37</strain>
    </source>
</reference>
<name>A0AAW7JFM0_9BACT</name>
<organism evidence="3 5">
    <name type="scientific">Leyella lascolaii</name>
    <dbReference type="NCBI Taxonomy" id="1776379"/>
    <lineage>
        <taxon>Bacteria</taxon>
        <taxon>Pseudomonadati</taxon>
        <taxon>Bacteroidota</taxon>
        <taxon>Bacteroidia</taxon>
        <taxon>Bacteroidales</taxon>
        <taxon>Prevotellaceae</taxon>
        <taxon>Leyella</taxon>
    </lineage>
</organism>
<dbReference type="Pfam" id="PF19558">
    <property type="entry name" value="DUF6080"/>
    <property type="match status" value="1"/>
</dbReference>
<dbReference type="RefSeq" id="WP_289824577.1">
    <property type="nucleotide sequence ID" value="NZ_JAUEIE010000001.1"/>
</dbReference>
<feature type="transmembrane region" description="Helical" evidence="1">
    <location>
        <begin position="160"/>
        <end position="176"/>
    </location>
</feature>
<dbReference type="Proteomes" id="UP001167831">
    <property type="component" value="Unassembled WGS sequence"/>
</dbReference>
<keyword evidence="1" id="KW-0472">Membrane</keyword>
<proteinExistence type="predicted"/>
<feature type="transmembrane region" description="Helical" evidence="1">
    <location>
        <begin position="138"/>
        <end position="154"/>
    </location>
</feature>
<dbReference type="EMBL" id="JAUEIF010000001">
    <property type="protein sequence ID" value="MDN0024332.1"/>
    <property type="molecule type" value="Genomic_DNA"/>
</dbReference>
<sequence length="445" mass="51037">MKTIFKIRKEERLFALVSMTVFILFNGLLIYSRFDRFTIGAHGGFWTIFYNHLNMSGYDVFSCIAVSCLRVHYSTLRHPLYIALLLPLYWLNSWLMEVTGFNFAVFFIASLNVFCATYASVFMLRILNGLAGVSRRDAMLLTAMLYGFAHVLIATMVPDHFGISMFLLVATIYIAGTRMKERKPMSPLLAGTLFFLSAGMTLSNGVKTGLALLFTNGRKAFSWRYVTAFAVPLLLFAGLFYWQQQAIIKPQSENIKKIEDHLKQKNPNFGDKFKAHDEWVRKQNGKAMTEDIPLLEWSDITTPRMRSITENLFGESLLLHRSHLLEDVQQTRPVFVSYRWAASYVVEALIVLLFAAGIWYGRRSRLLRLVLSWFAFDMTMHIVFGFGINEVYIMTAHWAFVIPIAAAYVLRNAGTRTSRFARALTLLLTIWLWGYNGWLIAGYLV</sequence>
<protein>
    <submittedName>
        <fullName evidence="3">DUF6080 domain-containing protein</fullName>
    </submittedName>
</protein>
<reference evidence="3" key="2">
    <citation type="submission" date="2023-08" db="EMBL/GenBank/DDBJ databases">
        <title>Identification and characterization of horizontal gene transfer across gut microbiota members of farm animals based on homology search.</title>
        <authorList>
            <person name="Schwarzerova J."/>
            <person name="Nykrynova M."/>
            <person name="Jureckova K."/>
            <person name="Cejkova D."/>
            <person name="Rychlik I."/>
        </authorList>
    </citation>
    <scope>NUCLEOTIDE SEQUENCE</scope>
    <source>
        <strain evidence="3">ET15</strain>
        <strain evidence="2">ET37</strain>
    </source>
</reference>
<gene>
    <name evidence="2" type="ORF">QVN81_02175</name>
    <name evidence="3" type="ORF">QVN84_02170</name>
</gene>
<comment type="caution">
    <text evidence="3">The sequence shown here is derived from an EMBL/GenBank/DDBJ whole genome shotgun (WGS) entry which is preliminary data.</text>
</comment>
<evidence type="ECO:0000313" key="3">
    <source>
        <dbReference type="EMBL" id="MDN0024332.1"/>
    </source>
</evidence>
<evidence type="ECO:0000313" key="4">
    <source>
        <dbReference type="Proteomes" id="UP001167831"/>
    </source>
</evidence>
<feature type="transmembrane region" description="Helical" evidence="1">
    <location>
        <begin position="78"/>
        <end position="95"/>
    </location>
</feature>
<keyword evidence="1" id="KW-0812">Transmembrane</keyword>
<feature type="transmembrane region" description="Helical" evidence="1">
    <location>
        <begin position="188"/>
        <end position="215"/>
    </location>
</feature>
<feature type="transmembrane region" description="Helical" evidence="1">
    <location>
        <begin position="423"/>
        <end position="444"/>
    </location>
</feature>
<dbReference type="InterPro" id="IPR045726">
    <property type="entry name" value="DUF6080"/>
</dbReference>
<evidence type="ECO:0000256" key="1">
    <source>
        <dbReference type="SAM" id="Phobius"/>
    </source>
</evidence>
<dbReference type="EMBL" id="JAUEIE010000001">
    <property type="protein sequence ID" value="MDN0021835.1"/>
    <property type="molecule type" value="Genomic_DNA"/>
</dbReference>
<dbReference type="AlphaFoldDB" id="A0AAW7JFM0"/>